<dbReference type="Proteomes" id="UP000582643">
    <property type="component" value="Unassembled WGS sequence"/>
</dbReference>
<dbReference type="InterPro" id="IPR041916">
    <property type="entry name" value="Anti_sigma_zinc_sf"/>
</dbReference>
<name>A0A7W7U031_9ACTN</name>
<gene>
    <name evidence="5" type="ORF">GGE06_003303</name>
</gene>
<sequence length="324" mass="33208">MTSTAGRADTTQHPDVSEISDLTEGLLPPSRSAAVRRHVDGCALCADVRSSLEEIRGLLGTLPGPPRMPAEIAGRIDAALAAEALLHATSPENPKNPKSPESLESDSPVSRETRRSSAESIPSGSASPVTDRPAGRPRAGTGPGRPGKPRRRRIALLSTIGAAFGAVVLGTSLYLSQTGNVTAGSADQGAKKADAVAGAALSPFSGAPVEDRVHALLTETPAPKTPQGVGPESMSAQTGGETPQRSMEGAVPGCVLAGTGRSDGVLGYERGEYQGKTAYLLVLTDPADTTRVQAYVLDASCAEKPTESGSPAADLLLSRTYPRS</sequence>
<dbReference type="RefSeq" id="WP_184931125.1">
    <property type="nucleotide sequence ID" value="NZ_JACHJY010000004.1"/>
</dbReference>
<evidence type="ECO:0000256" key="2">
    <source>
        <dbReference type="ARBA" id="ARBA00023163"/>
    </source>
</evidence>
<organism evidence="5 6">
    <name type="scientific">Streptomyces nymphaeiformis</name>
    <dbReference type="NCBI Taxonomy" id="2663842"/>
    <lineage>
        <taxon>Bacteria</taxon>
        <taxon>Bacillati</taxon>
        <taxon>Actinomycetota</taxon>
        <taxon>Actinomycetes</taxon>
        <taxon>Kitasatosporales</taxon>
        <taxon>Streptomycetaceae</taxon>
        <taxon>Streptomyces</taxon>
    </lineage>
</organism>
<keyword evidence="4" id="KW-0812">Transmembrane</keyword>
<accession>A0A7W7U031</accession>
<keyword evidence="6" id="KW-1185">Reference proteome</keyword>
<comment type="caution">
    <text evidence="5">The sequence shown here is derived from an EMBL/GenBank/DDBJ whole genome shotgun (WGS) entry which is preliminary data.</text>
</comment>
<keyword evidence="1" id="KW-0805">Transcription regulation</keyword>
<evidence type="ECO:0000256" key="3">
    <source>
        <dbReference type="SAM" id="MobiDB-lite"/>
    </source>
</evidence>
<evidence type="ECO:0000256" key="4">
    <source>
        <dbReference type="SAM" id="Phobius"/>
    </source>
</evidence>
<feature type="transmembrane region" description="Helical" evidence="4">
    <location>
        <begin position="154"/>
        <end position="175"/>
    </location>
</feature>
<feature type="region of interest" description="Disordered" evidence="3">
    <location>
        <begin position="1"/>
        <end position="24"/>
    </location>
</feature>
<proteinExistence type="predicted"/>
<evidence type="ECO:0000313" key="5">
    <source>
        <dbReference type="EMBL" id="MBB4982393.1"/>
    </source>
</evidence>
<reference evidence="5 6" key="1">
    <citation type="submission" date="2020-08" db="EMBL/GenBank/DDBJ databases">
        <title>Genomic Encyclopedia of Type Strains, Phase III (KMG-III): the genomes of soil and plant-associated and newly described type strains.</title>
        <authorList>
            <person name="Whitman W."/>
        </authorList>
    </citation>
    <scope>NUCLEOTIDE SEQUENCE [LARGE SCALE GENOMIC DNA]</scope>
    <source>
        <strain evidence="5 6">SFB5A</strain>
    </source>
</reference>
<feature type="compositionally biased region" description="Low complexity" evidence="3">
    <location>
        <begin position="118"/>
        <end position="128"/>
    </location>
</feature>
<feature type="region of interest" description="Disordered" evidence="3">
    <location>
        <begin position="220"/>
        <end position="248"/>
    </location>
</feature>
<dbReference type="AlphaFoldDB" id="A0A7W7U031"/>
<keyword evidence="2" id="KW-0804">Transcription</keyword>
<feature type="compositionally biased region" description="Polar residues" evidence="3">
    <location>
        <begin position="234"/>
        <end position="245"/>
    </location>
</feature>
<keyword evidence="4" id="KW-0472">Membrane</keyword>
<evidence type="ECO:0008006" key="7">
    <source>
        <dbReference type="Google" id="ProtNLM"/>
    </source>
</evidence>
<evidence type="ECO:0000256" key="1">
    <source>
        <dbReference type="ARBA" id="ARBA00023015"/>
    </source>
</evidence>
<dbReference type="Gene3D" id="1.10.10.1320">
    <property type="entry name" value="Anti-sigma factor, zinc-finger domain"/>
    <property type="match status" value="1"/>
</dbReference>
<feature type="region of interest" description="Disordered" evidence="3">
    <location>
        <begin position="303"/>
        <end position="324"/>
    </location>
</feature>
<keyword evidence="4" id="KW-1133">Transmembrane helix</keyword>
<protein>
    <recommendedName>
        <fullName evidence="7">Zinc-finger domain-containing protein</fullName>
    </recommendedName>
</protein>
<dbReference type="EMBL" id="JACHJY010000004">
    <property type="protein sequence ID" value="MBB4982393.1"/>
    <property type="molecule type" value="Genomic_DNA"/>
</dbReference>
<evidence type="ECO:0000313" key="6">
    <source>
        <dbReference type="Proteomes" id="UP000582643"/>
    </source>
</evidence>
<feature type="region of interest" description="Disordered" evidence="3">
    <location>
        <begin position="89"/>
        <end position="151"/>
    </location>
</feature>